<evidence type="ECO:0000313" key="2">
    <source>
        <dbReference type="Proteomes" id="UP000824533"/>
    </source>
</evidence>
<dbReference type="Proteomes" id="UP000824533">
    <property type="component" value="Linkage Group LG18"/>
</dbReference>
<sequence>MLRILPLRISIRDSLVLIILVIFNTIHVTDLASNNMDIQTKDGKMKEDPVDKGVSIGDNEDYLKSCITLQSENVSECSSLQYPCISCERSINCIYGGIYNYTCKVKQKVLCNGNKTFVRPAMCRFCYQTERWEHRCDQKANCNSLASPLKYYITNCTVSDDVICLGRRRFLKRIRCSWTAGTRWGTALILALTLGGFGADRFYLGHWQEGIGKLFSFGGLGVWTLVDALLIGIHHLGPADGSLYI</sequence>
<keyword evidence="2" id="KW-1185">Reference proteome</keyword>
<name>A0ACC1CQX3_9NEOP</name>
<gene>
    <name evidence="1" type="ORF">K1T71_010195</name>
</gene>
<protein>
    <submittedName>
        <fullName evidence="1">Uncharacterized protein</fullName>
    </submittedName>
</protein>
<reference evidence="1 2" key="1">
    <citation type="journal article" date="2021" name="Front. Genet.">
        <title>Chromosome-Level Genome Assembly Reveals Significant Gene Expansion in the Toll and IMD Signaling Pathways of Dendrolimus kikuchii.</title>
        <authorList>
            <person name="Zhou J."/>
            <person name="Wu P."/>
            <person name="Xiong Z."/>
            <person name="Liu N."/>
            <person name="Zhao N."/>
            <person name="Ji M."/>
            <person name="Qiu Y."/>
            <person name="Yang B."/>
        </authorList>
    </citation>
    <scope>NUCLEOTIDE SEQUENCE [LARGE SCALE GENOMIC DNA]</scope>
    <source>
        <strain evidence="1">Ann1</strain>
    </source>
</reference>
<comment type="caution">
    <text evidence="1">The sequence shown here is derived from an EMBL/GenBank/DDBJ whole genome shotgun (WGS) entry which is preliminary data.</text>
</comment>
<evidence type="ECO:0000313" key="1">
    <source>
        <dbReference type="EMBL" id="KAJ0174049.1"/>
    </source>
</evidence>
<organism evidence="1 2">
    <name type="scientific">Dendrolimus kikuchii</name>
    <dbReference type="NCBI Taxonomy" id="765133"/>
    <lineage>
        <taxon>Eukaryota</taxon>
        <taxon>Metazoa</taxon>
        <taxon>Ecdysozoa</taxon>
        <taxon>Arthropoda</taxon>
        <taxon>Hexapoda</taxon>
        <taxon>Insecta</taxon>
        <taxon>Pterygota</taxon>
        <taxon>Neoptera</taxon>
        <taxon>Endopterygota</taxon>
        <taxon>Lepidoptera</taxon>
        <taxon>Glossata</taxon>
        <taxon>Ditrysia</taxon>
        <taxon>Bombycoidea</taxon>
        <taxon>Lasiocampidae</taxon>
        <taxon>Dendrolimus</taxon>
    </lineage>
</organism>
<dbReference type="EMBL" id="CM034404">
    <property type="protein sequence ID" value="KAJ0174049.1"/>
    <property type="molecule type" value="Genomic_DNA"/>
</dbReference>
<accession>A0ACC1CQX3</accession>
<proteinExistence type="predicted"/>